<name>A0A914PQK7_9BILA</name>
<proteinExistence type="predicted"/>
<dbReference type="Proteomes" id="UP000887578">
    <property type="component" value="Unplaced"/>
</dbReference>
<keyword evidence="1" id="KW-1185">Reference proteome</keyword>
<accession>A0A914PQK7</accession>
<organism evidence="1 2">
    <name type="scientific">Panagrolaimus davidi</name>
    <dbReference type="NCBI Taxonomy" id="227884"/>
    <lineage>
        <taxon>Eukaryota</taxon>
        <taxon>Metazoa</taxon>
        <taxon>Ecdysozoa</taxon>
        <taxon>Nematoda</taxon>
        <taxon>Chromadorea</taxon>
        <taxon>Rhabditida</taxon>
        <taxon>Tylenchina</taxon>
        <taxon>Panagrolaimomorpha</taxon>
        <taxon>Panagrolaimoidea</taxon>
        <taxon>Panagrolaimidae</taxon>
        <taxon>Panagrolaimus</taxon>
    </lineage>
</organism>
<evidence type="ECO:0000313" key="1">
    <source>
        <dbReference type="Proteomes" id="UP000887578"/>
    </source>
</evidence>
<reference evidence="2" key="1">
    <citation type="submission" date="2022-11" db="UniProtKB">
        <authorList>
            <consortium name="WormBaseParasite"/>
        </authorList>
    </citation>
    <scope>IDENTIFICATION</scope>
</reference>
<evidence type="ECO:0000313" key="2">
    <source>
        <dbReference type="WBParaSite" id="PDA_v2.g20883.t1"/>
    </source>
</evidence>
<protein>
    <submittedName>
        <fullName evidence="2">F-box domain-containing protein</fullName>
    </submittedName>
</protein>
<dbReference type="AlphaFoldDB" id="A0A914PQK7"/>
<dbReference type="WBParaSite" id="PDA_v2.g20883.t1">
    <property type="protein sequence ID" value="PDA_v2.g20883.t1"/>
    <property type="gene ID" value="PDA_v2.g20883"/>
</dbReference>
<sequence>MINQCFPFKSPFMEYIFKNVQPQHLIKLYRCSKFFYNKFRRNFIQHLEIIHHDEQEVFDFTKTAIHFCNPALSKLVDFWIIDSLILHVHRSVPFLPEFSNLTIKELQINDDIIWEEFETLTRPATIEKLKLQGIFPLHNSGIYAETRIEDIIAKVPNATSIE</sequence>